<keyword evidence="2" id="KW-0812">Transmembrane</keyword>
<feature type="transmembrane region" description="Helical" evidence="2">
    <location>
        <begin position="219"/>
        <end position="239"/>
    </location>
</feature>
<dbReference type="GO" id="GO:0016020">
    <property type="term" value="C:membrane"/>
    <property type="evidence" value="ECO:0007669"/>
    <property type="project" value="InterPro"/>
</dbReference>
<proteinExistence type="predicted"/>
<dbReference type="PANTHER" id="PTHR38409:SF1">
    <property type="entry name" value="MITOCHONDRIAL ADAPTER PROTEIN MCP1"/>
    <property type="match status" value="1"/>
</dbReference>
<organism evidence="4">
    <name type="scientific">Phaffia rhodozyma</name>
    <name type="common">Yeast</name>
    <name type="synonym">Xanthophyllomyces dendrorhous</name>
    <dbReference type="NCBI Taxonomy" id="264483"/>
    <lineage>
        <taxon>Eukaryota</taxon>
        <taxon>Fungi</taxon>
        <taxon>Dikarya</taxon>
        <taxon>Basidiomycota</taxon>
        <taxon>Agaricomycotina</taxon>
        <taxon>Tremellomycetes</taxon>
        <taxon>Cystofilobasidiales</taxon>
        <taxon>Mrakiaceae</taxon>
        <taxon>Phaffia</taxon>
    </lineage>
</organism>
<evidence type="ECO:0000256" key="1">
    <source>
        <dbReference type="SAM" id="MobiDB-lite"/>
    </source>
</evidence>
<evidence type="ECO:0000313" key="4">
    <source>
        <dbReference type="EMBL" id="CED84235.1"/>
    </source>
</evidence>
<evidence type="ECO:0000256" key="2">
    <source>
        <dbReference type="SAM" id="Phobius"/>
    </source>
</evidence>
<dbReference type="Pfam" id="PF07950">
    <property type="entry name" value="MCP1_TM"/>
    <property type="match status" value="1"/>
</dbReference>
<dbReference type="InterPro" id="IPR012472">
    <property type="entry name" value="MCP1_TM"/>
</dbReference>
<name>A0A0F7SUH1_PHARH</name>
<keyword evidence="2" id="KW-1133">Transmembrane helix</keyword>
<dbReference type="EMBL" id="LN483157">
    <property type="protein sequence ID" value="CED84235.1"/>
    <property type="molecule type" value="Genomic_DNA"/>
</dbReference>
<protein>
    <recommendedName>
        <fullName evidence="3">Mitochondrial adapter protein MCP1 transmembrane domain-containing protein</fullName>
    </recommendedName>
</protein>
<feature type="transmembrane region" description="Helical" evidence="2">
    <location>
        <begin position="124"/>
        <end position="144"/>
    </location>
</feature>
<dbReference type="PANTHER" id="PTHR38409">
    <property type="entry name" value="MDM10-COMPLEMENTING PROTEIN 1"/>
    <property type="match status" value="1"/>
</dbReference>
<feature type="transmembrane region" description="Helical" evidence="2">
    <location>
        <begin position="36"/>
        <end position="60"/>
    </location>
</feature>
<sequence length="264" mass="28428">MSPSPTVLRTDVPSSPISADLPCSKPKGQSPSSRKLLRALTFTQLSSGVVFSSFLLIHLIPPALVAITGDDGIGSGFLTLGRVYYQGGPEPLIIYTSLTAHVVSSIILRAFYPKTLPSPRSPHSVSGFALVPLIITHLLTHRLIPSSTSNKLINALSPAELDLSFVTHTLTRYPISSSLAYIGLTFFGVWHSVGGLIITGRKAGLIKIREGGTKYWRKITSMSTWGVLGLVGLGCWRLRGSWVSIGMGKRIDEVYRVAYGLIGL</sequence>
<accession>A0A0F7SUH1</accession>
<dbReference type="AlphaFoldDB" id="A0A0F7SUH1"/>
<dbReference type="SUPFAM" id="SSF81343">
    <property type="entry name" value="Fumarate reductase respiratory complex transmembrane subunits"/>
    <property type="match status" value="1"/>
</dbReference>
<reference evidence="4" key="1">
    <citation type="submission" date="2014-08" db="EMBL/GenBank/DDBJ databases">
        <authorList>
            <person name="Sharma Rahul"/>
            <person name="Thines Marco"/>
        </authorList>
    </citation>
    <scope>NUCLEOTIDE SEQUENCE</scope>
</reference>
<feature type="transmembrane region" description="Helical" evidence="2">
    <location>
        <begin position="92"/>
        <end position="112"/>
    </location>
</feature>
<dbReference type="InterPro" id="IPR034804">
    <property type="entry name" value="SQR/QFR_C/D"/>
</dbReference>
<feature type="region of interest" description="Disordered" evidence="1">
    <location>
        <begin position="1"/>
        <end position="32"/>
    </location>
</feature>
<dbReference type="InterPro" id="IPR039960">
    <property type="entry name" value="MCP1"/>
</dbReference>
<feature type="compositionally biased region" description="Polar residues" evidence="1">
    <location>
        <begin position="1"/>
        <end position="17"/>
    </location>
</feature>
<keyword evidence="2" id="KW-0472">Membrane</keyword>
<dbReference type="GO" id="GO:0055088">
    <property type="term" value="P:lipid homeostasis"/>
    <property type="evidence" value="ECO:0007669"/>
    <property type="project" value="InterPro"/>
</dbReference>
<feature type="transmembrane region" description="Helical" evidence="2">
    <location>
        <begin position="179"/>
        <end position="198"/>
    </location>
</feature>
<feature type="domain" description="Mitochondrial adapter protein MCP1 transmembrane" evidence="3">
    <location>
        <begin position="132"/>
        <end position="221"/>
    </location>
</feature>
<evidence type="ECO:0000259" key="3">
    <source>
        <dbReference type="Pfam" id="PF07950"/>
    </source>
</evidence>